<dbReference type="Pfam" id="PF03081">
    <property type="entry name" value="Exo70_C"/>
    <property type="match status" value="1"/>
</dbReference>
<dbReference type="PANTHER" id="PTHR12542">
    <property type="entry name" value="EXOCYST COMPLEX PROTEIN EXO70"/>
    <property type="match status" value="1"/>
</dbReference>
<comment type="caution">
    <text evidence="6">The sequence shown here is derived from an EMBL/GenBank/DDBJ whole genome shotgun (WGS) entry which is preliminary data.</text>
</comment>
<evidence type="ECO:0000256" key="3">
    <source>
        <dbReference type="RuleBase" id="RU365026"/>
    </source>
</evidence>
<evidence type="ECO:0000313" key="6">
    <source>
        <dbReference type="EMBL" id="KAJ0987723.1"/>
    </source>
</evidence>
<feature type="compositionally biased region" description="Low complexity" evidence="4">
    <location>
        <begin position="97"/>
        <end position="112"/>
    </location>
</feature>
<keyword evidence="7" id="KW-1185">Reference proteome</keyword>
<evidence type="ECO:0000259" key="5">
    <source>
        <dbReference type="Pfam" id="PF03081"/>
    </source>
</evidence>
<protein>
    <recommendedName>
        <fullName evidence="3">Exocyst subunit Exo70 family protein</fullName>
    </recommendedName>
</protein>
<organism evidence="6 7">
    <name type="scientific">Dioscorea zingiberensis</name>
    <dbReference type="NCBI Taxonomy" id="325984"/>
    <lineage>
        <taxon>Eukaryota</taxon>
        <taxon>Viridiplantae</taxon>
        <taxon>Streptophyta</taxon>
        <taxon>Embryophyta</taxon>
        <taxon>Tracheophyta</taxon>
        <taxon>Spermatophyta</taxon>
        <taxon>Magnoliopsida</taxon>
        <taxon>Liliopsida</taxon>
        <taxon>Dioscoreales</taxon>
        <taxon>Dioscoreaceae</taxon>
        <taxon>Dioscorea</taxon>
    </lineage>
</organism>
<keyword evidence="3" id="KW-0268">Exocytosis</keyword>
<accession>A0A9D5HSX8</accession>
<dbReference type="Gene3D" id="1.20.1280.170">
    <property type="entry name" value="Exocyst complex component Exo70"/>
    <property type="match status" value="1"/>
</dbReference>
<dbReference type="OrthoDB" id="1922221at2759"/>
<dbReference type="InterPro" id="IPR016159">
    <property type="entry name" value="Cullin_repeat-like_dom_sf"/>
</dbReference>
<dbReference type="GO" id="GO:0006887">
    <property type="term" value="P:exocytosis"/>
    <property type="evidence" value="ECO:0007669"/>
    <property type="project" value="UniProtKB-KW"/>
</dbReference>
<reference evidence="6" key="2">
    <citation type="journal article" date="2022" name="Hortic Res">
        <title>The genome of Dioscorea zingiberensis sheds light on the biosynthesis, origin and evolution of the medicinally important diosgenin saponins.</title>
        <authorList>
            <person name="Li Y."/>
            <person name="Tan C."/>
            <person name="Li Z."/>
            <person name="Guo J."/>
            <person name="Li S."/>
            <person name="Chen X."/>
            <person name="Wang C."/>
            <person name="Dai X."/>
            <person name="Yang H."/>
            <person name="Song W."/>
            <person name="Hou L."/>
            <person name="Xu J."/>
            <person name="Tong Z."/>
            <person name="Xu A."/>
            <person name="Yuan X."/>
            <person name="Wang W."/>
            <person name="Yang Q."/>
            <person name="Chen L."/>
            <person name="Sun Z."/>
            <person name="Wang K."/>
            <person name="Pan B."/>
            <person name="Chen J."/>
            <person name="Bao Y."/>
            <person name="Liu F."/>
            <person name="Qi X."/>
            <person name="Gang D.R."/>
            <person name="Wen J."/>
            <person name="Li J."/>
        </authorList>
    </citation>
    <scope>NUCLEOTIDE SEQUENCE</scope>
    <source>
        <strain evidence="6">Dzin_1.0</strain>
    </source>
</reference>
<gene>
    <name evidence="6" type="ORF">J5N97_006079</name>
</gene>
<comment type="similarity">
    <text evidence="1 3">Belongs to the EXO70 family.</text>
</comment>
<dbReference type="EMBL" id="JAGGNH010000001">
    <property type="protein sequence ID" value="KAJ0987723.1"/>
    <property type="molecule type" value="Genomic_DNA"/>
</dbReference>
<comment type="function">
    <text evidence="3">Component of the exocyst complex.</text>
</comment>
<proteinExistence type="inferred from homology"/>
<dbReference type="InterPro" id="IPR046364">
    <property type="entry name" value="Exo70_C"/>
</dbReference>
<keyword evidence="3" id="KW-0653">Protein transport</keyword>
<evidence type="ECO:0000256" key="1">
    <source>
        <dbReference type="ARBA" id="ARBA00006756"/>
    </source>
</evidence>
<dbReference type="AlphaFoldDB" id="A0A9D5HSX8"/>
<keyword evidence="2 3" id="KW-0813">Transport</keyword>
<name>A0A9D5HSX8_9LILI</name>
<evidence type="ECO:0000256" key="2">
    <source>
        <dbReference type="ARBA" id="ARBA00022448"/>
    </source>
</evidence>
<dbReference type="InterPro" id="IPR004140">
    <property type="entry name" value="Exo70"/>
</dbReference>
<dbReference type="SUPFAM" id="SSF74788">
    <property type="entry name" value="Cullin repeat-like"/>
    <property type="match status" value="1"/>
</dbReference>
<feature type="domain" description="Exocyst complex subunit Exo70 C-terminal" evidence="5">
    <location>
        <begin position="187"/>
        <end position="317"/>
    </location>
</feature>
<dbReference type="Proteomes" id="UP001085076">
    <property type="component" value="Miscellaneous, Linkage group lg01"/>
</dbReference>
<dbReference type="GO" id="GO:0000145">
    <property type="term" value="C:exocyst"/>
    <property type="evidence" value="ECO:0007669"/>
    <property type="project" value="InterPro"/>
</dbReference>
<evidence type="ECO:0000313" key="7">
    <source>
        <dbReference type="Proteomes" id="UP001085076"/>
    </source>
</evidence>
<sequence length="353" mass="38752">MDENITLTESIIGKWDPSTNLDVRMTSLFRSDKREAALLLRAVADLQRAMLFFSSDELAGDPAARSRALVRAQALMQSAIRRLELELHLLLSSSPDPLDSVSARSSSSSGHDAFSDDEKAPAPDADEDLRAIADTMIAAGYGKEYARIYKTRRKSIVEEGLYRLGFEKLSPSQIQKLDWDILELKIKSWLRAAPPAFNTLFSGERTLADHVFSGTDSILESCYVDVTRDAATALLCFPDSVARTKPSPEKLFRILDLYDTISTLLPSIDALFSFDSTAGVRSQARTSLLKLADAARALIADFESHIQKEASRSAVPGNIIKCLNTRAGLCLNNASTINKFNVSKNARPAQCTS</sequence>
<feature type="region of interest" description="Disordered" evidence="4">
    <location>
        <begin position="97"/>
        <end position="124"/>
    </location>
</feature>
<reference evidence="6" key="1">
    <citation type="submission" date="2021-03" db="EMBL/GenBank/DDBJ databases">
        <authorList>
            <person name="Li Z."/>
            <person name="Yang C."/>
        </authorList>
    </citation>
    <scope>NUCLEOTIDE SEQUENCE</scope>
    <source>
        <strain evidence="6">Dzin_1.0</strain>
        <tissue evidence="6">Leaf</tissue>
    </source>
</reference>
<dbReference type="PANTHER" id="PTHR12542:SF17">
    <property type="entry name" value="EXOCYST SUBUNIT EXO70 FAMILY PROTEIN"/>
    <property type="match status" value="1"/>
</dbReference>
<dbReference type="Pfam" id="PF20669">
    <property type="entry name" value="Exo70_N"/>
    <property type="match status" value="1"/>
</dbReference>
<dbReference type="GO" id="GO:0005546">
    <property type="term" value="F:phosphatidylinositol-4,5-bisphosphate binding"/>
    <property type="evidence" value="ECO:0007669"/>
    <property type="project" value="InterPro"/>
</dbReference>
<dbReference type="GO" id="GO:0015031">
    <property type="term" value="P:protein transport"/>
    <property type="evidence" value="ECO:0007669"/>
    <property type="project" value="UniProtKB-KW"/>
</dbReference>
<evidence type="ECO:0000256" key="4">
    <source>
        <dbReference type="SAM" id="MobiDB-lite"/>
    </source>
</evidence>